<reference evidence="1 2" key="1">
    <citation type="journal article" date="2019" name="Commun. Biol.">
        <title>The bagworm genome reveals a unique fibroin gene that provides high tensile strength.</title>
        <authorList>
            <person name="Kono N."/>
            <person name="Nakamura H."/>
            <person name="Ohtoshi R."/>
            <person name="Tomita M."/>
            <person name="Numata K."/>
            <person name="Arakawa K."/>
        </authorList>
    </citation>
    <scope>NUCLEOTIDE SEQUENCE [LARGE SCALE GENOMIC DNA]</scope>
</reference>
<evidence type="ECO:0000313" key="2">
    <source>
        <dbReference type="Proteomes" id="UP000299102"/>
    </source>
</evidence>
<gene>
    <name evidence="1" type="ORF">EVAR_34497_1</name>
</gene>
<proteinExistence type="predicted"/>
<dbReference type="Proteomes" id="UP000299102">
    <property type="component" value="Unassembled WGS sequence"/>
</dbReference>
<organism evidence="1 2">
    <name type="scientific">Eumeta variegata</name>
    <name type="common">Bagworm moth</name>
    <name type="synonym">Eumeta japonica</name>
    <dbReference type="NCBI Taxonomy" id="151549"/>
    <lineage>
        <taxon>Eukaryota</taxon>
        <taxon>Metazoa</taxon>
        <taxon>Ecdysozoa</taxon>
        <taxon>Arthropoda</taxon>
        <taxon>Hexapoda</taxon>
        <taxon>Insecta</taxon>
        <taxon>Pterygota</taxon>
        <taxon>Neoptera</taxon>
        <taxon>Endopterygota</taxon>
        <taxon>Lepidoptera</taxon>
        <taxon>Glossata</taxon>
        <taxon>Ditrysia</taxon>
        <taxon>Tineoidea</taxon>
        <taxon>Psychidae</taxon>
        <taxon>Oiketicinae</taxon>
        <taxon>Eumeta</taxon>
    </lineage>
</organism>
<sequence>MSMVRHALGRFFFNVSYASDSSIAETCLHNVVLDSIPHYKRTHRSGSLVRLCVRTPDIGIKRVECNTVCGNEVVRVGRPTPKKRTSFAQIVSQISATTFKIVKPVVNSGEGWSFVMKGQLKSVRTFLLV</sequence>
<comment type="caution">
    <text evidence="1">The sequence shown here is derived from an EMBL/GenBank/DDBJ whole genome shotgun (WGS) entry which is preliminary data.</text>
</comment>
<name>A0A4C1Z6Y3_EUMVA</name>
<accession>A0A4C1Z6Y3</accession>
<protein>
    <submittedName>
        <fullName evidence="1">Uncharacterized protein</fullName>
    </submittedName>
</protein>
<evidence type="ECO:0000313" key="1">
    <source>
        <dbReference type="EMBL" id="GBP82834.1"/>
    </source>
</evidence>
<dbReference type="AlphaFoldDB" id="A0A4C1Z6Y3"/>
<keyword evidence="2" id="KW-1185">Reference proteome</keyword>
<dbReference type="EMBL" id="BGZK01001590">
    <property type="protein sequence ID" value="GBP82834.1"/>
    <property type="molecule type" value="Genomic_DNA"/>
</dbReference>